<protein>
    <submittedName>
        <fullName evidence="17">TonB-dependent receptor</fullName>
    </submittedName>
</protein>
<comment type="subcellular location">
    <subcellularLocation>
        <location evidence="1">Cell outer membrane</location>
        <topology evidence="1">Multi-pass membrane protein</topology>
    </subcellularLocation>
</comment>
<dbReference type="GO" id="GO:0009279">
    <property type="term" value="C:cell outer membrane"/>
    <property type="evidence" value="ECO:0007669"/>
    <property type="project" value="UniProtKB-SubCell"/>
</dbReference>
<name>A0A5R9JD73_9PROT</name>
<evidence type="ECO:0000256" key="4">
    <source>
        <dbReference type="ARBA" id="ARBA00022496"/>
    </source>
</evidence>
<keyword evidence="7" id="KW-0408">Iron</keyword>
<dbReference type="GO" id="GO:0015344">
    <property type="term" value="F:siderophore uptake transmembrane transporter activity"/>
    <property type="evidence" value="ECO:0007669"/>
    <property type="project" value="TreeGrafter"/>
</dbReference>
<feature type="domain" description="TonB-dependent receptor plug" evidence="16">
    <location>
        <begin position="87"/>
        <end position="186"/>
    </location>
</feature>
<accession>A0A5R9JD73</accession>
<keyword evidence="5" id="KW-0812">Transmembrane</keyword>
<dbReference type="Gene3D" id="2.40.170.20">
    <property type="entry name" value="TonB-dependent receptor, beta-barrel domain"/>
    <property type="match status" value="1"/>
</dbReference>
<feature type="region of interest" description="Disordered" evidence="13">
    <location>
        <begin position="44"/>
        <end position="73"/>
    </location>
</feature>
<organism evidence="17 18">
    <name type="scientific">Lichenicoccus roseus</name>
    <dbReference type="NCBI Taxonomy" id="2683649"/>
    <lineage>
        <taxon>Bacteria</taxon>
        <taxon>Pseudomonadati</taxon>
        <taxon>Pseudomonadota</taxon>
        <taxon>Alphaproteobacteria</taxon>
        <taxon>Acetobacterales</taxon>
        <taxon>Acetobacteraceae</taxon>
        <taxon>Lichenicoccus</taxon>
    </lineage>
</organism>
<reference evidence="17 18" key="1">
    <citation type="submission" date="2019-05" db="EMBL/GenBank/DDBJ databases">
        <authorList>
            <person name="Pankratov T."/>
            <person name="Grouzdev D."/>
        </authorList>
    </citation>
    <scope>NUCLEOTIDE SEQUENCE [LARGE SCALE GENOMIC DNA]</scope>
    <source>
        <strain evidence="17 18">KEBCLARHB70R</strain>
    </source>
</reference>
<evidence type="ECO:0000256" key="7">
    <source>
        <dbReference type="ARBA" id="ARBA00023004"/>
    </source>
</evidence>
<dbReference type="EMBL" id="VCDI01000004">
    <property type="protein sequence ID" value="TLU72238.1"/>
    <property type="molecule type" value="Genomic_DNA"/>
</dbReference>
<keyword evidence="6 14" id="KW-0732">Signal</keyword>
<dbReference type="PANTHER" id="PTHR32552">
    <property type="entry name" value="FERRICHROME IRON RECEPTOR-RELATED"/>
    <property type="match status" value="1"/>
</dbReference>
<keyword evidence="3" id="KW-1134">Transmembrane beta strand</keyword>
<dbReference type="SUPFAM" id="SSF56935">
    <property type="entry name" value="Porins"/>
    <property type="match status" value="1"/>
</dbReference>
<dbReference type="Pfam" id="PF00593">
    <property type="entry name" value="TonB_dep_Rec_b-barrel"/>
    <property type="match status" value="1"/>
</dbReference>
<dbReference type="InterPro" id="IPR037066">
    <property type="entry name" value="Plug_dom_sf"/>
</dbReference>
<evidence type="ECO:0000313" key="17">
    <source>
        <dbReference type="EMBL" id="TLU72238.1"/>
    </source>
</evidence>
<evidence type="ECO:0000256" key="3">
    <source>
        <dbReference type="ARBA" id="ARBA00022452"/>
    </source>
</evidence>
<dbReference type="PANTHER" id="PTHR32552:SF89">
    <property type="entry name" value="CATECHOLATE SIDEROPHORE RECEPTOR FIU"/>
    <property type="match status" value="1"/>
</dbReference>
<keyword evidence="11" id="KW-0998">Cell outer membrane</keyword>
<evidence type="ECO:0000256" key="13">
    <source>
        <dbReference type="SAM" id="MobiDB-lite"/>
    </source>
</evidence>
<evidence type="ECO:0000259" key="15">
    <source>
        <dbReference type="Pfam" id="PF00593"/>
    </source>
</evidence>
<evidence type="ECO:0000256" key="5">
    <source>
        <dbReference type="ARBA" id="ARBA00022692"/>
    </source>
</evidence>
<dbReference type="InterPro" id="IPR012910">
    <property type="entry name" value="Plug_dom"/>
</dbReference>
<sequence length="933" mass="99885">MSGQIQGAYSVQTSLAVHRKRTLLGATAISSLLLTTTAVVAQVPTNNPPPGLPANTGTQSAGSANGNTAAPSENITVRAARQLLREKNSPSGVTELGSAQIAQTGVQGSTATLLRAAPSVYVYQQGIGNNEPVISIRGARGLEVAQTLDGVPMQDLLNGGGGSYLQNLLGGHFNLDQISGVSLYPGVAYPDKSTFGTIGGTIAYSSLRPSNESKVDVFGSVGSFKTFNEGFEVDTGRLDKVFGGLLGTGDDAPKMMLKYSNLQTAGYIDYTPARYNNMEFAFDKPYGDGLSLFQATAIYNTGSGLITPEPVPLPYLAQNGEFSNYSPDQQFVRQNNDYFTLILKNDTYINDYITAGLTAFYLYSDSYTENYGNPTIFAPSGEPGSATVGGASPFNQTVAGFGEQSGYQPGGPYYDPQSYFYGANPQTAGCPASTVAQFAAAGQTNPCGFNSEYSRVHDDTYGFQPRVTITPPNIFGIANTIKIGGLVAKETSDASPGANTGPSYLGIYSEIPHTPANQVNGFDGGTQRTIYQGYAQDKIDLFQNTLHLTPGVTLEGTDSSADGDKILNGTPSASLLATAYCQAGNDCLNGQYKAHKWDREWLPFMNVAYDLDKILPAARGVSLYASYATSALFAPTTDFGPNAAGSGPPGASIVHMYEGGIKYNRQNLSLSFDYFYQHIERDFGFFQYQSGPLQGTEIYSNLGQRESKGIEASAIYQVSHDWQLFGNVSHTLAKYLKTSLASVTVQEDQFGLALRGAPESGVPDWLSTFGVDYDHRSTLTHGDEFNVRFEGQYTGKQATTYDVTGLTNIGSIAGVPPFGTYGYYNATAGQTVYNPNGGIQPFAVFNLDLNYKLPMHGHAGPLHTIDFDLNGLNIFNTRYFQYFYNQISPSSCGTFTTGPFKGQQISNYGCTRAFNDALPGEPAAITFTVRASF</sequence>
<keyword evidence="17" id="KW-0675">Receptor</keyword>
<evidence type="ECO:0000256" key="6">
    <source>
        <dbReference type="ARBA" id="ARBA00022729"/>
    </source>
</evidence>
<keyword evidence="18" id="KW-1185">Reference proteome</keyword>
<evidence type="ECO:0000256" key="2">
    <source>
        <dbReference type="ARBA" id="ARBA00022448"/>
    </source>
</evidence>
<gene>
    <name evidence="17" type="ORF">FE263_14120</name>
</gene>
<comment type="similarity">
    <text evidence="12">Belongs to the TonB-dependent receptor family.</text>
</comment>
<evidence type="ECO:0000256" key="14">
    <source>
        <dbReference type="SAM" id="SignalP"/>
    </source>
</evidence>
<feature type="domain" description="TonB-dependent receptor-like beta-barrel" evidence="15">
    <location>
        <begin position="320"/>
        <end position="863"/>
    </location>
</feature>
<dbReference type="Gene3D" id="2.170.130.10">
    <property type="entry name" value="TonB-dependent receptor, plug domain"/>
    <property type="match status" value="1"/>
</dbReference>
<keyword evidence="8" id="KW-0406">Ion transport</keyword>
<feature type="compositionally biased region" description="Polar residues" evidence="13">
    <location>
        <begin position="55"/>
        <end position="73"/>
    </location>
</feature>
<evidence type="ECO:0000259" key="16">
    <source>
        <dbReference type="Pfam" id="PF07715"/>
    </source>
</evidence>
<dbReference type="InterPro" id="IPR036942">
    <property type="entry name" value="Beta-barrel_TonB_sf"/>
</dbReference>
<evidence type="ECO:0000256" key="10">
    <source>
        <dbReference type="ARBA" id="ARBA00023136"/>
    </source>
</evidence>
<feature type="signal peptide" evidence="14">
    <location>
        <begin position="1"/>
        <end position="41"/>
    </location>
</feature>
<keyword evidence="10 12" id="KW-0472">Membrane</keyword>
<evidence type="ECO:0000256" key="8">
    <source>
        <dbReference type="ARBA" id="ARBA00023065"/>
    </source>
</evidence>
<dbReference type="InterPro" id="IPR039426">
    <property type="entry name" value="TonB-dep_rcpt-like"/>
</dbReference>
<dbReference type="AlphaFoldDB" id="A0A5R9JD73"/>
<dbReference type="Proteomes" id="UP000305654">
    <property type="component" value="Unassembled WGS sequence"/>
</dbReference>
<proteinExistence type="inferred from homology"/>
<evidence type="ECO:0000256" key="12">
    <source>
        <dbReference type="RuleBase" id="RU003357"/>
    </source>
</evidence>
<comment type="caution">
    <text evidence="17">The sequence shown here is derived from an EMBL/GenBank/DDBJ whole genome shotgun (WGS) entry which is preliminary data.</text>
</comment>
<dbReference type="OrthoDB" id="9760494at2"/>
<evidence type="ECO:0000256" key="9">
    <source>
        <dbReference type="ARBA" id="ARBA00023077"/>
    </source>
</evidence>
<keyword evidence="2" id="KW-0813">Transport</keyword>
<dbReference type="Pfam" id="PF07715">
    <property type="entry name" value="Plug"/>
    <property type="match status" value="1"/>
</dbReference>
<evidence type="ECO:0000313" key="18">
    <source>
        <dbReference type="Proteomes" id="UP000305654"/>
    </source>
</evidence>
<keyword evidence="4" id="KW-0410">Iron transport</keyword>
<evidence type="ECO:0000256" key="1">
    <source>
        <dbReference type="ARBA" id="ARBA00004571"/>
    </source>
</evidence>
<keyword evidence="9 12" id="KW-0798">TonB box</keyword>
<feature type="chain" id="PRO_5024324144" evidence="14">
    <location>
        <begin position="42"/>
        <end position="933"/>
    </location>
</feature>
<evidence type="ECO:0000256" key="11">
    <source>
        <dbReference type="ARBA" id="ARBA00023237"/>
    </source>
</evidence>
<dbReference type="InterPro" id="IPR000531">
    <property type="entry name" value="Beta-barrel_TonB"/>
</dbReference>